<evidence type="ECO:0000256" key="1">
    <source>
        <dbReference type="SAM" id="Phobius"/>
    </source>
</evidence>
<keyword evidence="1" id="KW-1133">Transmembrane helix</keyword>
<dbReference type="EMBL" id="BAAAON010000003">
    <property type="protein sequence ID" value="GAA2177090.1"/>
    <property type="molecule type" value="Genomic_DNA"/>
</dbReference>
<keyword evidence="1" id="KW-0812">Transmembrane</keyword>
<feature type="transmembrane region" description="Helical" evidence="1">
    <location>
        <begin position="362"/>
        <end position="383"/>
    </location>
</feature>
<dbReference type="PANTHER" id="PTHR30354:SF11">
    <property type="entry name" value="PERMEASE"/>
    <property type="match status" value="1"/>
</dbReference>
<feature type="transmembrane region" description="Helical" evidence="1">
    <location>
        <begin position="51"/>
        <end position="70"/>
    </location>
</feature>
<feature type="transmembrane region" description="Helical" evidence="1">
    <location>
        <begin position="281"/>
        <end position="306"/>
    </location>
</feature>
<keyword evidence="3" id="KW-1185">Reference proteome</keyword>
<dbReference type="RefSeq" id="WP_277359556.1">
    <property type="nucleotide sequence ID" value="NZ_BAAAON010000003.1"/>
</dbReference>
<feature type="transmembrane region" description="Helical" evidence="1">
    <location>
        <begin position="28"/>
        <end position="45"/>
    </location>
</feature>
<protein>
    <submittedName>
        <fullName evidence="2">GntP family permease</fullName>
    </submittedName>
</protein>
<feature type="transmembrane region" description="Helical" evidence="1">
    <location>
        <begin position="174"/>
        <end position="196"/>
    </location>
</feature>
<feature type="transmembrane region" description="Helical" evidence="1">
    <location>
        <begin position="326"/>
        <end position="350"/>
    </location>
</feature>
<feature type="transmembrane region" description="Helical" evidence="1">
    <location>
        <begin position="102"/>
        <end position="124"/>
    </location>
</feature>
<reference evidence="3" key="1">
    <citation type="journal article" date="2019" name="Int. J. Syst. Evol. Microbiol.">
        <title>The Global Catalogue of Microorganisms (GCM) 10K type strain sequencing project: providing services to taxonomists for standard genome sequencing and annotation.</title>
        <authorList>
            <consortium name="The Broad Institute Genomics Platform"/>
            <consortium name="The Broad Institute Genome Sequencing Center for Infectious Disease"/>
            <person name="Wu L."/>
            <person name="Ma J."/>
        </authorList>
    </citation>
    <scope>NUCLEOTIDE SEQUENCE [LARGE SCALE GENOMIC DNA]</scope>
    <source>
        <strain evidence="3">JCM 14917</strain>
    </source>
</reference>
<comment type="caution">
    <text evidence="2">The sequence shown here is derived from an EMBL/GenBank/DDBJ whole genome shotgun (WGS) entry which is preliminary data.</text>
</comment>
<feature type="transmembrane region" description="Helical" evidence="1">
    <location>
        <begin position="395"/>
        <end position="418"/>
    </location>
</feature>
<feature type="transmembrane region" description="Helical" evidence="1">
    <location>
        <begin position="484"/>
        <end position="509"/>
    </location>
</feature>
<feature type="transmembrane region" description="Helical" evidence="1">
    <location>
        <begin position="6"/>
        <end position="21"/>
    </location>
</feature>
<keyword evidence="1" id="KW-0472">Membrane</keyword>
<dbReference type="Proteomes" id="UP001500974">
    <property type="component" value="Unassembled WGS sequence"/>
</dbReference>
<dbReference type="Pfam" id="PF02447">
    <property type="entry name" value="GntP_permease"/>
    <property type="match status" value="2"/>
</dbReference>
<name>A0ABP5MUB0_9MICC</name>
<dbReference type="InterPro" id="IPR003474">
    <property type="entry name" value="Glcn_transporter"/>
</dbReference>
<dbReference type="PANTHER" id="PTHR30354">
    <property type="entry name" value="GNT FAMILY GLUCONATE TRANSPORTER"/>
    <property type="match status" value="1"/>
</dbReference>
<gene>
    <name evidence="2" type="ORF">GCM10009784_26320</name>
</gene>
<organism evidence="2 3">
    <name type="scientific">Arthrobacter parietis</name>
    <dbReference type="NCBI Taxonomy" id="271434"/>
    <lineage>
        <taxon>Bacteria</taxon>
        <taxon>Bacillati</taxon>
        <taxon>Actinomycetota</taxon>
        <taxon>Actinomycetes</taxon>
        <taxon>Micrococcales</taxon>
        <taxon>Micrococcaceae</taxon>
        <taxon>Arthrobacter</taxon>
    </lineage>
</organism>
<evidence type="ECO:0000313" key="2">
    <source>
        <dbReference type="EMBL" id="GAA2177090.1"/>
    </source>
</evidence>
<sequence>MDIQLLLALVLGIATIIILVLRTRLDAFVALLIAALVTGLVAGQAPLEIVSAITTGFGNTLASIGIVIGLGVGIGKILEVSGAANALALAFLKLFGKGREPWAMASVGSLVSIPVFCDSGYVIMNPLARSIARVKRAGYITLALALGCGMTLTHHMVPPTPGPLAVAGILGTDLGALILAGLAFTIILLPVVVFYAKWIGPKIEPGMSETIRETVYGRAATHQHGRTTTALADHDDHASGDTAARAIGATGPSEDSEYGSTIDFDSSELGTPPAGAKPHKVGAFVASLPLVVPLILIILNTVSGAIDQSNQGVVGTGEYEPSAWAVPLAFIGNPVVALVIGVILAVYVLLPRWTPRSKVQGWFADAAASAGLILLITGAGGALGQVLRSSGVGDALAEAIAATALPAFLVPFLIATLVRIAQGSGTVAMITAASVTAPLVTSIGVDPLIAALACTAGSMVFSYFNDSYFWVVTRFSGLEGTAALKGWSGITTAVWAGSIPLLFIANAILG</sequence>
<accession>A0ABP5MUB0</accession>
<proteinExistence type="predicted"/>
<evidence type="ECO:0000313" key="3">
    <source>
        <dbReference type="Proteomes" id="UP001500974"/>
    </source>
</evidence>
<feature type="transmembrane region" description="Helical" evidence="1">
    <location>
        <begin position="439"/>
        <end position="464"/>
    </location>
</feature>
<feature type="transmembrane region" description="Helical" evidence="1">
    <location>
        <begin position="136"/>
        <end position="154"/>
    </location>
</feature>